<dbReference type="InterPro" id="IPR036291">
    <property type="entry name" value="NAD(P)-bd_dom_sf"/>
</dbReference>
<evidence type="ECO:0000256" key="3">
    <source>
        <dbReference type="ARBA" id="ARBA00022827"/>
    </source>
</evidence>
<dbReference type="Proteomes" id="UP000503462">
    <property type="component" value="Chromosome 1"/>
</dbReference>
<evidence type="ECO:0000256" key="4">
    <source>
        <dbReference type="ARBA" id="ARBA00023002"/>
    </source>
</evidence>
<accession>A0A6H0XJ16</accession>
<dbReference type="InterPro" id="IPR050346">
    <property type="entry name" value="FMO-like"/>
</dbReference>
<dbReference type="Pfam" id="PF00743">
    <property type="entry name" value="FMO-like"/>
    <property type="match status" value="1"/>
</dbReference>
<proteinExistence type="inferred from homology"/>
<dbReference type="SUPFAM" id="SSF51735">
    <property type="entry name" value="NAD(P)-binding Rossmann-fold domains"/>
    <property type="match status" value="1"/>
</dbReference>
<dbReference type="GO" id="GO:0050661">
    <property type="term" value="F:NADP binding"/>
    <property type="evidence" value="ECO:0007669"/>
    <property type="project" value="InterPro"/>
</dbReference>
<keyword evidence="4" id="KW-0560">Oxidoreductase</keyword>
<protein>
    <recommendedName>
        <fullName evidence="7">FAD/NAD(P)-binding domain-containing protein</fullName>
    </recommendedName>
</protein>
<dbReference type="InterPro" id="IPR036188">
    <property type="entry name" value="FAD/NAD-bd_sf"/>
</dbReference>
<keyword evidence="2" id="KW-0285">Flavoprotein</keyword>
<dbReference type="PRINTS" id="PR00469">
    <property type="entry name" value="PNDRDTASEII"/>
</dbReference>
<dbReference type="EMBL" id="CP051139">
    <property type="protein sequence ID" value="QIW94637.1"/>
    <property type="molecule type" value="Genomic_DNA"/>
</dbReference>
<keyword evidence="6" id="KW-1185">Reference proteome</keyword>
<evidence type="ECO:0008006" key="7">
    <source>
        <dbReference type="Google" id="ProtNLM"/>
    </source>
</evidence>
<evidence type="ECO:0000313" key="5">
    <source>
        <dbReference type="EMBL" id="QIW94637.1"/>
    </source>
</evidence>
<keyword evidence="3" id="KW-0274">FAD</keyword>
<evidence type="ECO:0000256" key="2">
    <source>
        <dbReference type="ARBA" id="ARBA00022630"/>
    </source>
</evidence>
<name>A0A6H0XJ16_9PEZI</name>
<dbReference type="AlphaFoldDB" id="A0A6H0XJ16"/>
<comment type="similarity">
    <text evidence="1">Belongs to the FMO family.</text>
</comment>
<organism evidence="5 6">
    <name type="scientific">Peltaster fructicola</name>
    <dbReference type="NCBI Taxonomy" id="286661"/>
    <lineage>
        <taxon>Eukaryota</taxon>
        <taxon>Fungi</taxon>
        <taxon>Dikarya</taxon>
        <taxon>Ascomycota</taxon>
        <taxon>Pezizomycotina</taxon>
        <taxon>Dothideomycetes</taxon>
        <taxon>Dothideomycetes incertae sedis</taxon>
        <taxon>Peltaster</taxon>
    </lineage>
</organism>
<dbReference type="Gene3D" id="3.50.50.60">
    <property type="entry name" value="FAD/NAD(P)-binding domain"/>
    <property type="match status" value="1"/>
</dbReference>
<sequence length="512" mass="57723">MARLQTWLQHLINDPWNFIYTLIQVLLDHLLSPTPPAPGAKLGGKKIAIIGAGITGVSSASHCVGHGFDVTIFEAGSKDALGGIWAKVNNTSGLQIHSLMYRFHPSVKWTKGYPNREQIVGAVRELWHKYGLESKTKFETRVEKVYKDSKGRWIINNESYGRFDGIIASVGTCGDPKTPHISGQEKFKGPVFHSSQLDGKADQAKDKDVLIIGGGASAVEALEFVEHANAKQTYVLARSEKWIIPRNPVIDVLLALNIFGQETMFSWIPESLLRLFFYRDLSDIAPPSGSKGLFTETPMVNNDVFELIRSGKAQWLRGDILNFEEEGIKFNKRQSGVPKDGVGRQQLIKGDLCILATGYSRPSLNFLPEQCFEENYSPPDWYLQTFPPAELTVCAINSCYTNAIGSVGNYHIGIYTRFLLMFLTDPLARPTPWLMHLWIDFTRWMKRTAPTKAFDFFTYSELIYWFCFVIVINPFRWKWAPFVLFGIGASLPKAIVAQEDAIREKWTNGKTK</sequence>
<evidence type="ECO:0000313" key="6">
    <source>
        <dbReference type="Proteomes" id="UP000503462"/>
    </source>
</evidence>
<dbReference type="OrthoDB" id="66881at2759"/>
<evidence type="ECO:0000256" key="1">
    <source>
        <dbReference type="ARBA" id="ARBA00009183"/>
    </source>
</evidence>
<dbReference type="PANTHER" id="PTHR23023">
    <property type="entry name" value="DIMETHYLANILINE MONOOXYGENASE"/>
    <property type="match status" value="1"/>
</dbReference>
<dbReference type="SUPFAM" id="SSF51905">
    <property type="entry name" value="FAD/NAD(P)-binding domain"/>
    <property type="match status" value="1"/>
</dbReference>
<dbReference type="GO" id="GO:0004499">
    <property type="term" value="F:N,N-dimethylaniline monooxygenase activity"/>
    <property type="evidence" value="ECO:0007669"/>
    <property type="project" value="InterPro"/>
</dbReference>
<reference evidence="5 6" key="1">
    <citation type="journal article" date="2016" name="Sci. Rep.">
        <title>Peltaster fructicola genome reveals evolution from an invasive phytopathogen to an ectophytic parasite.</title>
        <authorList>
            <person name="Xu C."/>
            <person name="Chen H."/>
            <person name="Gleason M.L."/>
            <person name="Xu J.R."/>
            <person name="Liu H."/>
            <person name="Zhang R."/>
            <person name="Sun G."/>
        </authorList>
    </citation>
    <scope>NUCLEOTIDE SEQUENCE [LARGE SCALE GENOMIC DNA]</scope>
    <source>
        <strain evidence="5 6">LNHT1506</strain>
    </source>
</reference>
<dbReference type="InterPro" id="IPR020946">
    <property type="entry name" value="Flavin_mOase-like"/>
</dbReference>
<dbReference type="GO" id="GO:0050660">
    <property type="term" value="F:flavin adenine dinucleotide binding"/>
    <property type="evidence" value="ECO:0007669"/>
    <property type="project" value="InterPro"/>
</dbReference>
<gene>
    <name evidence="5" type="ORF">AMS68_000155</name>
</gene>